<dbReference type="GO" id="GO:0036038">
    <property type="term" value="C:MKS complex"/>
    <property type="evidence" value="ECO:0007669"/>
    <property type="project" value="TreeGrafter"/>
</dbReference>
<dbReference type="Proteomes" id="UP000316759">
    <property type="component" value="Unassembled WGS sequence"/>
</dbReference>
<proteinExistence type="predicted"/>
<organism evidence="6 7">
    <name type="scientific">Fasciola gigantica</name>
    <name type="common">Giant liver fluke</name>
    <dbReference type="NCBI Taxonomy" id="46835"/>
    <lineage>
        <taxon>Eukaryota</taxon>
        <taxon>Metazoa</taxon>
        <taxon>Spiralia</taxon>
        <taxon>Lophotrochozoa</taxon>
        <taxon>Platyhelminthes</taxon>
        <taxon>Trematoda</taxon>
        <taxon>Digenea</taxon>
        <taxon>Plagiorchiida</taxon>
        <taxon>Echinostomata</taxon>
        <taxon>Echinostomatoidea</taxon>
        <taxon>Fasciolidae</taxon>
        <taxon>Fasciola</taxon>
    </lineage>
</organism>
<gene>
    <name evidence="6" type="ORF">FGIG_00955</name>
</gene>
<keyword evidence="3" id="KW-0970">Cilium biogenesis/degradation</keyword>
<dbReference type="OrthoDB" id="10263520at2759"/>
<keyword evidence="2" id="KW-0963">Cytoplasm</keyword>
<dbReference type="EMBL" id="SUNJ01012672">
    <property type="protein sequence ID" value="TPP57842.1"/>
    <property type="molecule type" value="Genomic_DNA"/>
</dbReference>
<dbReference type="GO" id="GO:0060271">
    <property type="term" value="P:cilium assembly"/>
    <property type="evidence" value="ECO:0007669"/>
    <property type="project" value="TreeGrafter"/>
</dbReference>
<keyword evidence="7" id="KW-1185">Reference proteome</keyword>
<evidence type="ECO:0008006" key="8">
    <source>
        <dbReference type="Google" id="ProtNLM"/>
    </source>
</evidence>
<evidence type="ECO:0000256" key="4">
    <source>
        <dbReference type="ARBA" id="ARBA00023212"/>
    </source>
</evidence>
<comment type="subcellular location">
    <subcellularLocation>
        <location evidence="1">Cytoplasm</location>
        <location evidence="1">Cytoskeleton</location>
        <location evidence="1">Cilium basal body</location>
    </subcellularLocation>
</comment>
<protein>
    <recommendedName>
        <fullName evidence="8">Meckel syndrome type 1 protein</fullName>
    </recommendedName>
</protein>
<evidence type="ECO:0000256" key="3">
    <source>
        <dbReference type="ARBA" id="ARBA00022794"/>
    </source>
</evidence>
<evidence type="ECO:0000313" key="7">
    <source>
        <dbReference type="Proteomes" id="UP000316759"/>
    </source>
</evidence>
<dbReference type="AlphaFoldDB" id="A0A504Y8M2"/>
<evidence type="ECO:0000256" key="2">
    <source>
        <dbReference type="ARBA" id="ARBA00022490"/>
    </source>
</evidence>
<dbReference type="PROSITE" id="PS51381">
    <property type="entry name" value="C2_B9"/>
    <property type="match status" value="1"/>
</dbReference>
<dbReference type="Pfam" id="PF07162">
    <property type="entry name" value="B9-C2"/>
    <property type="match status" value="1"/>
</dbReference>
<accession>A0A504Y8M2</accession>
<keyword evidence="4" id="KW-0206">Cytoskeleton</keyword>
<dbReference type="STRING" id="46835.A0A504Y8M2"/>
<sequence>MQNVSKIGSYIAVDPVRNFKIGVKLGRIVTDLSIEGPSLVYDEEIIIHWQQKLFSPKERLFYSNASNCTTETHQNYHKEVSSMKYFNKRIFTYTETDDFSSQIISPLDRGISACSFPLRKLQKVNLQLIPERLIKNTTQPRFGLVVENPSSVQTLIHHLPVKPGRVMYIMADLSEDVQELTDITEEDNCSKSVDEEVVLCILSLSSNNVLSVLPDFSQVSVPYKITSPKSHNLFQYELTHMSPQISSVEQEKENKLLEEIILRENARLNTLIGNQFEMPEQQTFRLFVVGEIVHAKSFEYSGLYVQYFLELPQSKFSRQIPNIWFIHQIGERLTIGCYKETLKYPMCGILITLDRFLFPLQEQVSNFSHPIEFDLAYKTEIQVDPKQPNAFKWPVLFFEVTSLDFWTRTRTEGYGYVELPRTAGEHVIEVQCWRPVGESVVDELRRFFVGGTCQLEDITYTGIPGTLEDKHLVKYGFRTRTTGIVKFRLNCAVQSWVNLHKHVTKNAIKATDTEKKVALSHLDVASVIRAYQHARNRLLETRQIVERFSKTHLD</sequence>
<evidence type="ECO:0000256" key="5">
    <source>
        <dbReference type="ARBA" id="ARBA00023273"/>
    </source>
</evidence>
<dbReference type="InterPro" id="IPR010796">
    <property type="entry name" value="C2_B9-type_dom"/>
</dbReference>
<dbReference type="PANTHER" id="PTHR12968:SF4">
    <property type="entry name" value="TECTONIC-LIKE COMPLEX MEMBER MKS1"/>
    <property type="match status" value="1"/>
</dbReference>
<keyword evidence="5" id="KW-0966">Cell projection</keyword>
<evidence type="ECO:0000256" key="1">
    <source>
        <dbReference type="ARBA" id="ARBA00004120"/>
    </source>
</evidence>
<dbReference type="PANTHER" id="PTHR12968">
    <property type="entry name" value="B9 DOMAIN-CONTAINING"/>
    <property type="match status" value="1"/>
</dbReference>
<evidence type="ECO:0000313" key="6">
    <source>
        <dbReference type="EMBL" id="TPP57842.1"/>
    </source>
</evidence>
<name>A0A504Y8M2_FASGI</name>
<reference evidence="6 7" key="1">
    <citation type="submission" date="2019-04" db="EMBL/GenBank/DDBJ databases">
        <title>Annotation for the trematode Fasciola gigantica.</title>
        <authorList>
            <person name="Choi Y.-J."/>
        </authorList>
    </citation>
    <scope>NUCLEOTIDE SEQUENCE [LARGE SCALE GENOMIC DNA]</scope>
    <source>
        <strain evidence="6">Uganda_cow_1</strain>
    </source>
</reference>
<comment type="caution">
    <text evidence="6">The sequence shown here is derived from an EMBL/GenBank/DDBJ whole genome shotgun (WGS) entry which is preliminary data.</text>
</comment>